<dbReference type="InterPro" id="IPR011223">
    <property type="entry name" value="UCP028770"/>
</dbReference>
<dbReference type="AlphaFoldDB" id="A0A3S0QSG0"/>
<evidence type="ECO:0000313" key="3">
    <source>
        <dbReference type="Proteomes" id="UP000278823"/>
    </source>
</evidence>
<feature type="transmembrane region" description="Helical" evidence="1">
    <location>
        <begin position="5"/>
        <end position="26"/>
    </location>
</feature>
<proteinExistence type="predicted"/>
<accession>A0A3S0QSG0</accession>
<sequence length="115" mass="13099">MFLDYFALGVLVFVVVTLFYAVIAIHDIPHLIAKARNHPHQDAIHVAGWVSLFTLHAIWPFLFIWATLYREDRGWGIRRDGKLSPEAEANAEIARLHARIAELEAQTAEPEKENA</sequence>
<dbReference type="EMBL" id="RJTH01000009">
    <property type="protein sequence ID" value="RUM22966.1"/>
    <property type="molecule type" value="Genomic_DNA"/>
</dbReference>
<gene>
    <name evidence="2" type="ORF">EFQ99_23290</name>
</gene>
<evidence type="ECO:0000313" key="2">
    <source>
        <dbReference type="EMBL" id="RUM22966.1"/>
    </source>
</evidence>
<feature type="transmembrane region" description="Helical" evidence="1">
    <location>
        <begin position="46"/>
        <end position="69"/>
    </location>
</feature>
<dbReference type="Pfam" id="PF11742">
    <property type="entry name" value="DUF3302"/>
    <property type="match status" value="1"/>
</dbReference>
<keyword evidence="1" id="KW-0472">Membrane</keyword>
<evidence type="ECO:0000256" key="1">
    <source>
        <dbReference type="SAM" id="Phobius"/>
    </source>
</evidence>
<keyword evidence="1" id="KW-1133">Transmembrane helix</keyword>
<dbReference type="PIRSF" id="PIRSF028770">
    <property type="entry name" value="UCP028770"/>
    <property type="match status" value="1"/>
</dbReference>
<dbReference type="Proteomes" id="UP000278823">
    <property type="component" value="Unassembled WGS sequence"/>
</dbReference>
<dbReference type="RefSeq" id="WP_126923571.1">
    <property type="nucleotide sequence ID" value="NZ_ML133694.1"/>
</dbReference>
<organism evidence="2 3">
    <name type="scientific">Rhizobium vallis</name>
    <dbReference type="NCBI Taxonomy" id="634290"/>
    <lineage>
        <taxon>Bacteria</taxon>
        <taxon>Pseudomonadati</taxon>
        <taxon>Pseudomonadota</taxon>
        <taxon>Alphaproteobacteria</taxon>
        <taxon>Hyphomicrobiales</taxon>
        <taxon>Rhizobiaceae</taxon>
        <taxon>Rhizobium/Agrobacterium group</taxon>
        <taxon>Rhizobium</taxon>
    </lineage>
</organism>
<dbReference type="OrthoDB" id="5741122at2"/>
<keyword evidence="1" id="KW-0812">Transmembrane</keyword>
<protein>
    <submittedName>
        <fullName evidence="2">DUF3302 domain-containing protein</fullName>
    </submittedName>
</protein>
<keyword evidence="3" id="KW-1185">Reference proteome</keyword>
<reference evidence="3" key="1">
    <citation type="submission" date="2018-11" db="EMBL/GenBank/DDBJ databases">
        <title>Rhizobium chutanense sp. nov., isolated from root nodules of Phaseolus vulgaris in China.</title>
        <authorList>
            <person name="Huo Y."/>
        </authorList>
    </citation>
    <scope>NUCLEOTIDE SEQUENCE [LARGE SCALE GENOMIC DNA]</scope>
    <source>
        <strain evidence="3">CCBAU 65647</strain>
    </source>
</reference>
<name>A0A3S0QSG0_9HYPH</name>
<comment type="caution">
    <text evidence="2">The sequence shown here is derived from an EMBL/GenBank/DDBJ whole genome shotgun (WGS) entry which is preliminary data.</text>
</comment>